<proteinExistence type="predicted"/>
<gene>
    <name evidence="1" type="ORF">JTE90_023777</name>
</gene>
<protein>
    <submittedName>
        <fullName evidence="1">Uncharacterized protein</fullName>
    </submittedName>
</protein>
<organism evidence="1 2">
    <name type="scientific">Oedothorax gibbosus</name>
    <dbReference type="NCBI Taxonomy" id="931172"/>
    <lineage>
        <taxon>Eukaryota</taxon>
        <taxon>Metazoa</taxon>
        <taxon>Ecdysozoa</taxon>
        <taxon>Arthropoda</taxon>
        <taxon>Chelicerata</taxon>
        <taxon>Arachnida</taxon>
        <taxon>Araneae</taxon>
        <taxon>Araneomorphae</taxon>
        <taxon>Entelegynae</taxon>
        <taxon>Araneoidea</taxon>
        <taxon>Linyphiidae</taxon>
        <taxon>Erigoninae</taxon>
        <taxon>Oedothorax</taxon>
    </lineage>
</organism>
<accession>A0AAV6USS9</accession>
<comment type="caution">
    <text evidence="1">The sequence shown here is derived from an EMBL/GenBank/DDBJ whole genome shotgun (WGS) entry which is preliminary data.</text>
</comment>
<evidence type="ECO:0000313" key="2">
    <source>
        <dbReference type="Proteomes" id="UP000827092"/>
    </source>
</evidence>
<evidence type="ECO:0000313" key="1">
    <source>
        <dbReference type="EMBL" id="KAG8186888.1"/>
    </source>
</evidence>
<dbReference type="Proteomes" id="UP000827092">
    <property type="component" value="Unassembled WGS sequence"/>
</dbReference>
<reference evidence="1 2" key="1">
    <citation type="journal article" date="2022" name="Nat. Ecol. Evol.">
        <title>A masculinizing supergene underlies an exaggerated male reproductive morph in a spider.</title>
        <authorList>
            <person name="Hendrickx F."/>
            <person name="De Corte Z."/>
            <person name="Sonet G."/>
            <person name="Van Belleghem S.M."/>
            <person name="Kostlbacher S."/>
            <person name="Vangestel C."/>
        </authorList>
    </citation>
    <scope>NUCLEOTIDE SEQUENCE [LARGE SCALE GENOMIC DNA]</scope>
    <source>
        <strain evidence="1">W744_W776</strain>
    </source>
</reference>
<dbReference type="EMBL" id="JAFNEN010000286">
    <property type="protein sequence ID" value="KAG8186888.1"/>
    <property type="molecule type" value="Genomic_DNA"/>
</dbReference>
<sequence>MVFTRFQFLATSVNTCLDAVSLKFLHFISFSPYKSPGILANTATAPKTPNKSIRCHLYWSILGCVQTIVKREEDVRTEQGNEGVPIEGQETFQKRSHSILLRCKRR</sequence>
<dbReference type="AlphaFoldDB" id="A0AAV6USS9"/>
<name>A0AAV6USS9_9ARAC</name>
<keyword evidence="2" id="KW-1185">Reference proteome</keyword>